<dbReference type="SMART" id="SM00432">
    <property type="entry name" value="MADS"/>
    <property type="match status" value="1"/>
</dbReference>
<proteinExistence type="predicted"/>
<evidence type="ECO:0000256" key="1">
    <source>
        <dbReference type="ARBA" id="ARBA00004123"/>
    </source>
</evidence>
<keyword evidence="8" id="KW-1185">Reference proteome</keyword>
<name>A0AAN7M119_TRANT</name>
<evidence type="ECO:0000313" key="8">
    <source>
        <dbReference type="Proteomes" id="UP001346149"/>
    </source>
</evidence>
<evidence type="ECO:0000256" key="2">
    <source>
        <dbReference type="ARBA" id="ARBA00023015"/>
    </source>
</evidence>
<dbReference type="PANTHER" id="PTHR48019">
    <property type="entry name" value="SERUM RESPONSE FACTOR HOMOLOG"/>
    <property type="match status" value="1"/>
</dbReference>
<gene>
    <name evidence="7" type="ORF">SAY86_029332</name>
</gene>
<evidence type="ECO:0000256" key="4">
    <source>
        <dbReference type="ARBA" id="ARBA00023163"/>
    </source>
</evidence>
<dbReference type="InterPro" id="IPR050142">
    <property type="entry name" value="MADS-box/MEF2_TF"/>
</dbReference>
<evidence type="ECO:0000256" key="5">
    <source>
        <dbReference type="ARBA" id="ARBA00023242"/>
    </source>
</evidence>
<dbReference type="AlphaFoldDB" id="A0AAN7M119"/>
<keyword evidence="2" id="KW-0805">Transcription regulation</keyword>
<dbReference type="PROSITE" id="PS50066">
    <property type="entry name" value="MADS_BOX_2"/>
    <property type="match status" value="1"/>
</dbReference>
<evidence type="ECO:0000313" key="7">
    <source>
        <dbReference type="EMBL" id="KAK4797006.1"/>
    </source>
</evidence>
<keyword evidence="4" id="KW-0804">Transcription</keyword>
<keyword evidence="3" id="KW-0238">DNA-binding</keyword>
<dbReference type="EMBL" id="JAXQNO010000006">
    <property type="protein sequence ID" value="KAK4797006.1"/>
    <property type="molecule type" value="Genomic_DNA"/>
</dbReference>
<accession>A0AAN7M119</accession>
<comment type="caution">
    <text evidence="7">The sequence shown here is derived from an EMBL/GenBank/DDBJ whole genome shotgun (WGS) entry which is preliminary data.</text>
</comment>
<dbReference type="GO" id="GO:0005634">
    <property type="term" value="C:nucleus"/>
    <property type="evidence" value="ECO:0007669"/>
    <property type="project" value="UniProtKB-SubCell"/>
</dbReference>
<dbReference type="Gene3D" id="3.40.1810.10">
    <property type="entry name" value="Transcription factor, MADS-box"/>
    <property type="match status" value="1"/>
</dbReference>
<dbReference type="Proteomes" id="UP001346149">
    <property type="component" value="Unassembled WGS sequence"/>
</dbReference>
<dbReference type="GO" id="GO:0003677">
    <property type="term" value="F:DNA binding"/>
    <property type="evidence" value="ECO:0007669"/>
    <property type="project" value="UniProtKB-KW"/>
</dbReference>
<dbReference type="PRINTS" id="PR00404">
    <property type="entry name" value="MADSDOMAIN"/>
</dbReference>
<dbReference type="SUPFAM" id="SSF55455">
    <property type="entry name" value="SRF-like"/>
    <property type="match status" value="1"/>
</dbReference>
<comment type="subcellular location">
    <subcellularLocation>
        <location evidence="1">Nucleus</location>
    </subcellularLocation>
</comment>
<feature type="domain" description="MADS-box" evidence="6">
    <location>
        <begin position="1"/>
        <end position="50"/>
    </location>
</feature>
<evidence type="ECO:0000259" key="6">
    <source>
        <dbReference type="PROSITE" id="PS50066"/>
    </source>
</evidence>
<protein>
    <recommendedName>
        <fullName evidence="6">MADS-box domain-containing protein</fullName>
    </recommendedName>
</protein>
<dbReference type="Pfam" id="PF00319">
    <property type="entry name" value="SRF-TF"/>
    <property type="match status" value="1"/>
</dbReference>
<evidence type="ECO:0000256" key="3">
    <source>
        <dbReference type="ARBA" id="ARBA00023125"/>
    </source>
</evidence>
<dbReference type="InterPro" id="IPR036879">
    <property type="entry name" value="TF_MADSbox_sf"/>
</dbReference>
<organism evidence="7 8">
    <name type="scientific">Trapa natans</name>
    <name type="common">Water chestnut</name>
    <dbReference type="NCBI Taxonomy" id="22666"/>
    <lineage>
        <taxon>Eukaryota</taxon>
        <taxon>Viridiplantae</taxon>
        <taxon>Streptophyta</taxon>
        <taxon>Embryophyta</taxon>
        <taxon>Tracheophyta</taxon>
        <taxon>Spermatophyta</taxon>
        <taxon>Magnoliopsida</taxon>
        <taxon>eudicotyledons</taxon>
        <taxon>Gunneridae</taxon>
        <taxon>Pentapetalae</taxon>
        <taxon>rosids</taxon>
        <taxon>malvids</taxon>
        <taxon>Myrtales</taxon>
        <taxon>Lythraceae</taxon>
        <taxon>Trapa</taxon>
    </lineage>
</organism>
<dbReference type="InterPro" id="IPR002100">
    <property type="entry name" value="TF_MADSbox"/>
</dbReference>
<reference evidence="7 8" key="1">
    <citation type="journal article" date="2023" name="Hortic Res">
        <title>Pangenome of water caltrop reveals structural variations and asymmetric subgenome divergence after allopolyploidization.</title>
        <authorList>
            <person name="Zhang X."/>
            <person name="Chen Y."/>
            <person name="Wang L."/>
            <person name="Yuan Y."/>
            <person name="Fang M."/>
            <person name="Shi L."/>
            <person name="Lu R."/>
            <person name="Comes H.P."/>
            <person name="Ma Y."/>
            <person name="Chen Y."/>
            <person name="Huang G."/>
            <person name="Zhou Y."/>
            <person name="Zheng Z."/>
            <person name="Qiu Y."/>
        </authorList>
    </citation>
    <scope>NUCLEOTIDE SEQUENCE [LARGE SCALE GENOMIC DNA]</scope>
    <source>
        <strain evidence="7">F231</strain>
    </source>
</reference>
<dbReference type="GO" id="GO:0046983">
    <property type="term" value="F:protein dimerization activity"/>
    <property type="evidence" value="ECO:0007669"/>
    <property type="project" value="InterPro"/>
</dbReference>
<dbReference type="FunFam" id="3.40.1810.10:FF:000024">
    <property type="entry name" value="Agamous-like MADS-box protein AGL80"/>
    <property type="match status" value="1"/>
</dbReference>
<keyword evidence="5" id="KW-0539">Nucleus</keyword>
<sequence length="287" mass="32461">MARARVKLTYITHEGSRKASYKKRKKGLLKKVEELSILCDVDACAIVRSSLDSEPEVWPSPEGVRRVIERFRNVSEMDKAKRTVDQQSFLRQRITKVQAQLKKLLRDNWEKKISTMMYRAIDEGGSIRPSMLEGMDPDDFGSLVWMVDKTLKEIEAAMRPSQQMSQPAVLPSDPTGDVDNAHLTPQQTFQLGLSHAIWNNPGSRYDKVRSSEETIRGVVNSAPPPPAAKNDVLNLPLYNSNIRMMMMHSAPPWPPQHVSWPPSAPPAYLPPTDLNAGPRQNHSFPWN</sequence>